<feature type="transmembrane region" description="Helical" evidence="7">
    <location>
        <begin position="80"/>
        <end position="99"/>
    </location>
</feature>
<comment type="subcellular location">
    <subcellularLocation>
        <location evidence="1">Membrane</location>
        <topology evidence="1">Multi-pass membrane protein</topology>
    </subcellularLocation>
</comment>
<dbReference type="InterPro" id="IPR044772">
    <property type="entry name" value="NO3_transporter"/>
</dbReference>
<evidence type="ECO:0000256" key="7">
    <source>
        <dbReference type="SAM" id="Phobius"/>
    </source>
</evidence>
<feature type="transmembrane region" description="Helical" evidence="7">
    <location>
        <begin position="233"/>
        <end position="249"/>
    </location>
</feature>
<evidence type="ECO:0000256" key="2">
    <source>
        <dbReference type="ARBA" id="ARBA00008432"/>
    </source>
</evidence>
<dbReference type="Gene3D" id="1.20.1250.20">
    <property type="entry name" value="MFS general substrate transporter like domains"/>
    <property type="match status" value="2"/>
</dbReference>
<feature type="transmembrane region" description="Helical" evidence="7">
    <location>
        <begin position="323"/>
        <end position="343"/>
    </location>
</feature>
<evidence type="ECO:0000256" key="5">
    <source>
        <dbReference type="ARBA" id="ARBA00023063"/>
    </source>
</evidence>
<name>A0A494Y0C5_9BURK</name>
<dbReference type="InterPro" id="IPR036259">
    <property type="entry name" value="MFS_trans_sf"/>
</dbReference>
<dbReference type="Proteomes" id="UP000270342">
    <property type="component" value="Unassembled WGS sequence"/>
</dbReference>
<protein>
    <submittedName>
        <fullName evidence="9">MFS transporter</fullName>
    </submittedName>
</protein>
<keyword evidence="4 7" id="KW-1133">Transmembrane helix</keyword>
<accession>A0A494Y0C5</accession>
<dbReference type="OrthoDB" id="9771451at2"/>
<feature type="transmembrane region" description="Helical" evidence="7">
    <location>
        <begin position="166"/>
        <end position="189"/>
    </location>
</feature>
<evidence type="ECO:0000259" key="8">
    <source>
        <dbReference type="PROSITE" id="PS50850"/>
    </source>
</evidence>
<dbReference type="EMBL" id="RBZU01000007">
    <property type="protein sequence ID" value="RKP53283.1"/>
    <property type="molecule type" value="Genomic_DNA"/>
</dbReference>
<dbReference type="AlphaFoldDB" id="A0A494Y0C5"/>
<proteinExistence type="inferred from homology"/>
<feature type="transmembrane region" description="Helical" evidence="7">
    <location>
        <begin position="201"/>
        <end position="221"/>
    </location>
</feature>
<dbReference type="PANTHER" id="PTHR23515">
    <property type="entry name" value="HIGH-AFFINITY NITRATE TRANSPORTER 2.3"/>
    <property type="match status" value="1"/>
</dbReference>
<feature type="transmembrane region" description="Helical" evidence="7">
    <location>
        <begin position="414"/>
        <end position="435"/>
    </location>
</feature>
<feature type="transmembrane region" description="Helical" evidence="7">
    <location>
        <begin position="349"/>
        <end position="371"/>
    </location>
</feature>
<sequence length="459" mass="47058">MKDVTDSLKSGNWRALVACFLYFGSGFTAWVLFGPLAPFIARTIKMTAAEQGFLVAVPVLSAAILRVPLGNLYQSADGRAIALFGVGLCAIPTVVLPLMPFEPTYGALLVLGVLLGVGGASFSVALPMAGSNYPPQVQGLVLGIAAAGNIGAVLDGFFLPPLATHFGWRIAVGAAFPVLAVSALALYVWSSDASPKSGSAARAFAGLVLTLFGLIAIALLFDAGFLGGGGARVLLMPVFGVALAVAVLPRQARAVLIERDAWVMMLVYGITFGGFVGMSSYVSLLLMNLYQFSTIEAGFVMALLAATGALARPLGGLIADKVSGVHALLVLLAAIAVADLAFAAAIPPVAAGIALLTGLYLAFGLGNGALFQLVPHRWRGRTGLMSGIVGAAGGIGGFYLPVAMGLAKQSTGSYQMGFATFGSLAAFAFVALLMLRKSWMAWATPPESIDRPALVSNAG</sequence>
<evidence type="ECO:0000256" key="4">
    <source>
        <dbReference type="ARBA" id="ARBA00022989"/>
    </source>
</evidence>
<dbReference type="GO" id="GO:0015112">
    <property type="term" value="F:nitrate transmembrane transporter activity"/>
    <property type="evidence" value="ECO:0007669"/>
    <property type="project" value="InterPro"/>
</dbReference>
<feature type="transmembrane region" description="Helical" evidence="7">
    <location>
        <begin position="53"/>
        <end position="73"/>
    </location>
</feature>
<evidence type="ECO:0000313" key="9">
    <source>
        <dbReference type="EMBL" id="RKP53283.1"/>
    </source>
</evidence>
<keyword evidence="3 7" id="KW-0812">Transmembrane</keyword>
<keyword evidence="10" id="KW-1185">Reference proteome</keyword>
<dbReference type="InterPro" id="IPR011701">
    <property type="entry name" value="MFS"/>
</dbReference>
<feature type="transmembrane region" description="Helical" evidence="7">
    <location>
        <begin position="289"/>
        <end position="311"/>
    </location>
</feature>
<dbReference type="InterPro" id="IPR020846">
    <property type="entry name" value="MFS_dom"/>
</dbReference>
<feature type="transmembrane region" description="Helical" evidence="7">
    <location>
        <begin position="105"/>
        <end position="128"/>
    </location>
</feature>
<feature type="transmembrane region" description="Helical" evidence="7">
    <location>
        <begin position="12"/>
        <end position="33"/>
    </location>
</feature>
<dbReference type="GO" id="GO:0042128">
    <property type="term" value="P:nitrate assimilation"/>
    <property type="evidence" value="ECO:0007669"/>
    <property type="project" value="UniProtKB-KW"/>
</dbReference>
<keyword evidence="5" id="KW-0534">Nitrate assimilation</keyword>
<comment type="similarity">
    <text evidence="2">Belongs to the major facilitator superfamily. Nitrate/nitrite porter (TC 2.A.1.8) family.</text>
</comment>
<keyword evidence="6 7" id="KW-0472">Membrane</keyword>
<feature type="transmembrane region" description="Helical" evidence="7">
    <location>
        <begin position="383"/>
        <end position="402"/>
    </location>
</feature>
<feature type="transmembrane region" description="Helical" evidence="7">
    <location>
        <begin position="140"/>
        <end position="160"/>
    </location>
</feature>
<reference evidence="9 10" key="1">
    <citation type="submission" date="2018-10" db="EMBL/GenBank/DDBJ databases">
        <title>Robbsia sp. DHC34, isolated from soil.</title>
        <authorList>
            <person name="Gao Z.-H."/>
            <person name="Qiu L.-H."/>
        </authorList>
    </citation>
    <scope>NUCLEOTIDE SEQUENCE [LARGE SCALE GENOMIC DNA]</scope>
    <source>
        <strain evidence="9 10">DHC34</strain>
    </source>
</reference>
<evidence type="ECO:0000313" key="10">
    <source>
        <dbReference type="Proteomes" id="UP000270342"/>
    </source>
</evidence>
<dbReference type="GO" id="GO:0016020">
    <property type="term" value="C:membrane"/>
    <property type="evidence" value="ECO:0007669"/>
    <property type="project" value="UniProtKB-SubCell"/>
</dbReference>
<dbReference type="SUPFAM" id="SSF103473">
    <property type="entry name" value="MFS general substrate transporter"/>
    <property type="match status" value="1"/>
</dbReference>
<evidence type="ECO:0000256" key="1">
    <source>
        <dbReference type="ARBA" id="ARBA00004141"/>
    </source>
</evidence>
<organism evidence="9 10">
    <name type="scientific">Pararobbsia silviterrae</name>
    <dbReference type="NCBI Taxonomy" id="1792498"/>
    <lineage>
        <taxon>Bacteria</taxon>
        <taxon>Pseudomonadati</taxon>
        <taxon>Pseudomonadota</taxon>
        <taxon>Betaproteobacteria</taxon>
        <taxon>Burkholderiales</taxon>
        <taxon>Burkholderiaceae</taxon>
        <taxon>Pararobbsia</taxon>
    </lineage>
</organism>
<dbReference type="PROSITE" id="PS50850">
    <property type="entry name" value="MFS"/>
    <property type="match status" value="1"/>
</dbReference>
<feature type="transmembrane region" description="Helical" evidence="7">
    <location>
        <begin position="261"/>
        <end position="283"/>
    </location>
</feature>
<comment type="caution">
    <text evidence="9">The sequence shown here is derived from an EMBL/GenBank/DDBJ whole genome shotgun (WGS) entry which is preliminary data.</text>
</comment>
<dbReference type="RefSeq" id="WP_121087911.1">
    <property type="nucleotide sequence ID" value="NZ_RBZU01000007.1"/>
</dbReference>
<evidence type="ECO:0000256" key="3">
    <source>
        <dbReference type="ARBA" id="ARBA00022692"/>
    </source>
</evidence>
<evidence type="ECO:0000256" key="6">
    <source>
        <dbReference type="ARBA" id="ARBA00023136"/>
    </source>
</evidence>
<feature type="domain" description="Major facilitator superfamily (MFS) profile" evidence="8">
    <location>
        <begin position="14"/>
        <end position="440"/>
    </location>
</feature>
<dbReference type="Pfam" id="PF07690">
    <property type="entry name" value="MFS_1"/>
    <property type="match status" value="1"/>
</dbReference>
<gene>
    <name evidence="9" type="ORF">D7S86_16265</name>
</gene>